<protein>
    <submittedName>
        <fullName evidence="1">Uncharacterized protein</fullName>
    </submittedName>
</protein>
<name>A0A377IYK7_9PAST</name>
<dbReference type="Proteomes" id="UP000255264">
    <property type="component" value="Unassembled WGS sequence"/>
</dbReference>
<gene>
    <name evidence="1" type="ORF">NCTC13335_01200</name>
</gene>
<reference evidence="1 2" key="1">
    <citation type="submission" date="2018-06" db="EMBL/GenBank/DDBJ databases">
        <authorList>
            <consortium name="Pathogen Informatics"/>
            <person name="Doyle S."/>
        </authorList>
    </citation>
    <scope>NUCLEOTIDE SEQUENCE [LARGE SCALE GENOMIC DNA]</scope>
    <source>
        <strain evidence="1 2">NCTC13335</strain>
    </source>
</reference>
<organism evidence="1 2">
    <name type="scientific">Haemophilus pittmaniae</name>
    <dbReference type="NCBI Taxonomy" id="249188"/>
    <lineage>
        <taxon>Bacteria</taxon>
        <taxon>Pseudomonadati</taxon>
        <taxon>Pseudomonadota</taxon>
        <taxon>Gammaproteobacteria</taxon>
        <taxon>Pasteurellales</taxon>
        <taxon>Pasteurellaceae</taxon>
        <taxon>Haemophilus</taxon>
    </lineage>
</organism>
<keyword evidence="2" id="KW-1185">Reference proteome</keyword>
<accession>A0A377IYK7</accession>
<dbReference type="EMBL" id="UGHS01000004">
    <property type="protein sequence ID" value="STO93331.1"/>
    <property type="molecule type" value="Genomic_DNA"/>
</dbReference>
<dbReference type="AlphaFoldDB" id="A0A377IYK7"/>
<evidence type="ECO:0000313" key="2">
    <source>
        <dbReference type="Proteomes" id="UP000255264"/>
    </source>
</evidence>
<dbReference type="RefSeq" id="WP_011271858.1">
    <property type="nucleotide sequence ID" value="NZ_UGHS01000004.1"/>
</dbReference>
<proteinExistence type="predicted"/>
<evidence type="ECO:0000313" key="1">
    <source>
        <dbReference type="EMBL" id="STO93331.1"/>
    </source>
</evidence>
<sequence length="188" mass="21703">MYYVTNDLAIDKNTYTRLDLGDDDVILCAGRQADDADTIIIFFETNADPIYIGWASVDTGDVEITYDDWDNYFAGIRQDDVIDEINILLDGIKIYDNMTGHFPIYANDHNNVVGEHKVYFKTDEAYPDPSIDNANREDGYVTYKAGAITEMGRKCYVYWDFVAYDDDGNEIDSDYFDYQNTDCIIKYY</sequence>